<evidence type="ECO:0000256" key="5">
    <source>
        <dbReference type="ARBA" id="ARBA00022821"/>
    </source>
</evidence>
<dbReference type="Gene3D" id="3.80.10.10">
    <property type="entry name" value="Ribonuclease Inhibitor"/>
    <property type="match status" value="1"/>
</dbReference>
<dbReference type="GO" id="GO:0051707">
    <property type="term" value="P:response to other organism"/>
    <property type="evidence" value="ECO:0007669"/>
    <property type="project" value="UniProtKB-ARBA"/>
</dbReference>
<keyword evidence="3" id="KW-0677">Repeat</keyword>
<accession>M8D2V1</accession>
<dbReference type="Pfam" id="PF23598">
    <property type="entry name" value="LRR_14"/>
    <property type="match status" value="2"/>
</dbReference>
<name>M8D2V1_AEGTA</name>
<feature type="compositionally biased region" description="Basic and acidic residues" evidence="7">
    <location>
        <begin position="308"/>
        <end position="317"/>
    </location>
</feature>
<keyword evidence="5" id="KW-0611">Plant defense</keyword>
<dbReference type="GO" id="GO:0006952">
    <property type="term" value="P:defense response"/>
    <property type="evidence" value="ECO:0007669"/>
    <property type="project" value="UniProtKB-KW"/>
</dbReference>
<dbReference type="InterPro" id="IPR044974">
    <property type="entry name" value="Disease_R_plants"/>
</dbReference>
<dbReference type="PRINTS" id="PR00364">
    <property type="entry name" value="DISEASERSIST"/>
</dbReference>
<feature type="domain" description="Disease resistance R13L4/SHOC-2-like LRR" evidence="10">
    <location>
        <begin position="806"/>
        <end position="905"/>
    </location>
</feature>
<dbReference type="AlphaFoldDB" id="M8D2V1"/>
<reference evidence="11" key="1">
    <citation type="submission" date="2015-06" db="UniProtKB">
        <authorList>
            <consortium name="EnsemblPlants"/>
        </authorList>
    </citation>
    <scope>IDENTIFICATION</scope>
</reference>
<dbReference type="InterPro" id="IPR032675">
    <property type="entry name" value="LRR_dom_sf"/>
</dbReference>
<dbReference type="Gene3D" id="1.10.10.10">
    <property type="entry name" value="Winged helix-like DNA-binding domain superfamily/Winged helix DNA-binding domain"/>
    <property type="match status" value="1"/>
</dbReference>
<feature type="domain" description="Disease resistance N-terminal" evidence="9">
    <location>
        <begin position="15"/>
        <end position="103"/>
    </location>
</feature>
<organism evidence="11">
    <name type="scientific">Aegilops tauschii</name>
    <name type="common">Tausch's goatgrass</name>
    <name type="synonym">Aegilops squarrosa</name>
    <dbReference type="NCBI Taxonomy" id="37682"/>
    <lineage>
        <taxon>Eukaryota</taxon>
        <taxon>Viridiplantae</taxon>
        <taxon>Streptophyta</taxon>
        <taxon>Embryophyta</taxon>
        <taxon>Tracheophyta</taxon>
        <taxon>Spermatophyta</taxon>
        <taxon>Magnoliopsida</taxon>
        <taxon>Liliopsida</taxon>
        <taxon>Poales</taxon>
        <taxon>Poaceae</taxon>
        <taxon>BOP clade</taxon>
        <taxon>Pooideae</taxon>
        <taxon>Triticodae</taxon>
        <taxon>Triticeae</taxon>
        <taxon>Triticinae</taxon>
        <taxon>Aegilops</taxon>
    </lineage>
</organism>
<evidence type="ECO:0000256" key="7">
    <source>
        <dbReference type="SAM" id="MobiDB-lite"/>
    </source>
</evidence>
<evidence type="ECO:0000259" key="8">
    <source>
        <dbReference type="Pfam" id="PF00931"/>
    </source>
</evidence>
<evidence type="ECO:0000259" key="9">
    <source>
        <dbReference type="Pfam" id="PF18052"/>
    </source>
</evidence>
<dbReference type="InterPro" id="IPR041118">
    <property type="entry name" value="Rx_N"/>
</dbReference>
<evidence type="ECO:0000256" key="1">
    <source>
        <dbReference type="ARBA" id="ARBA00008894"/>
    </source>
</evidence>
<dbReference type="Gene3D" id="1.20.5.4130">
    <property type="match status" value="1"/>
</dbReference>
<evidence type="ECO:0000256" key="2">
    <source>
        <dbReference type="ARBA" id="ARBA00022614"/>
    </source>
</evidence>
<evidence type="ECO:0000259" key="10">
    <source>
        <dbReference type="Pfam" id="PF23598"/>
    </source>
</evidence>
<protein>
    <submittedName>
        <fullName evidence="11">Disease resistance protein RPM1</fullName>
    </submittedName>
</protein>
<keyword evidence="2" id="KW-0433">Leucine-rich repeat</keyword>
<feature type="domain" description="NB-ARC" evidence="8">
    <location>
        <begin position="152"/>
        <end position="310"/>
    </location>
</feature>
<dbReference type="InterPro" id="IPR002182">
    <property type="entry name" value="NB-ARC"/>
</dbReference>
<feature type="compositionally biased region" description="Polar residues" evidence="7">
    <location>
        <begin position="318"/>
        <end position="329"/>
    </location>
</feature>
<evidence type="ECO:0000256" key="4">
    <source>
        <dbReference type="ARBA" id="ARBA00022741"/>
    </source>
</evidence>
<dbReference type="SUPFAM" id="SSF52540">
    <property type="entry name" value="P-loop containing nucleoside triphosphate hydrolases"/>
    <property type="match status" value="2"/>
</dbReference>
<sequence>MEGACLCFLKSACQCLVSQAASTATNEMAVQAGVQADAMILAEELGEMHKFLADVEEYDYEEAGGEMEPSGDAEEERRWVDKIRDMACDIEDCLLQLAPHRESPSLWRVRWASLAPRHSIAAELKDLVSQVKRVSEIRERYQRARDRAMAAGGKATSLIDLVYDDAKMFQCRAWVTATHPMSLTEFLRGLARQLQANENDCPPPVSQSTLRFLGDTERMGTEELMTVVAHHLSAKRYLVVVEDVCTRPTWDWIKVFFPDHRNGSRIIATSQRADVARHCARRPRRSFALEGVKQDDARLYVSSDKVWKKEKETRNKPQSDQVNDRQTTTETIAASTIDTTWMTRIFNSNAFRKEATLKRRRHRIEPQRQYQSFHSEESVRTYPSNASNKAATSESNVVIKIDPYSQFVGRREEVADLTKRILEDGPDCCPISVYGPSGIGKSLLMRKVVYDGQGISRRFERLAWITLVHPFNQEEFQQSIISQFQACSPGWRKESGSHIEDMAGDKLATKMFQLMKVGRSLVILDGLSEEEEWDQVKSCLWSSDGIKDNCTIVVTTTNPAVAHHCSGNRNSPYKLNPLDSAAVRQLFYHKVFKRDGLIELHEQMDYLANRIIEKCVGDLRAIIIISGLLGTKARTLAAWERVRKRYDLELENNPGLGVANAAGKLSYDDLPSHMKYLLQYLSIFPRGYNLMRRRLATAWVAEIYNMHERGNNAEELEKIFDGLITRGMIHPLKRVEITGGRVNGCHVGDVFQQLGDFKAKTGDWFHILDDHSVNRNPAISQPRHLVIKSGWIRHEDEFKKIDHSCARSLTVFGEWSSFFISPSMRLLRVLDLEDTTGLVEHDDLEKIGEFQHLKYLGLRNTGITRLPNSLGKLQCLEVLDIRGTYIAKLPSTVIHLARLCHLRGGTMAASMEDNAQRDFTGGVTRCCPQSLQNATLSAFCKCLLPTFQRKKPHGVHAPKNIGKLKFIITLGTIDVAGSRSVMKEIQKLTQLQRLGFTGVTYRNSKHLCSILERLQNLRSLMVHSGDSLGGLDIVSSPPRHLETLKLYGTLGTLPRWIKTLHNLQKLCLRTTLLGHDAVQIIAKLPKLIMLHLLAKSIVVEEMEFQSDAFPKLELLQLDRLENLVSVSFPGGALPNLEVLQVDNCNLLRGPVLRQFHKLPKIKKILLDGCMVFKKQEERKLRNAFMLVQTVLRWYGKARKGTSQ</sequence>
<feature type="region of interest" description="Disordered" evidence="7">
    <location>
        <begin position="367"/>
        <end position="387"/>
    </location>
</feature>
<evidence type="ECO:0000256" key="6">
    <source>
        <dbReference type="ARBA" id="ARBA00023054"/>
    </source>
</evidence>
<evidence type="ECO:0000313" key="11">
    <source>
        <dbReference type="EnsemblPlants" id="EMT30596"/>
    </source>
</evidence>
<dbReference type="GO" id="GO:0043531">
    <property type="term" value="F:ADP binding"/>
    <property type="evidence" value="ECO:0007669"/>
    <property type="project" value="InterPro"/>
</dbReference>
<feature type="domain" description="Disease resistance R13L4/SHOC-2-like LRR" evidence="10">
    <location>
        <begin position="954"/>
        <end position="1142"/>
    </location>
</feature>
<proteinExistence type="inferred from homology"/>
<dbReference type="InterPro" id="IPR055414">
    <property type="entry name" value="LRR_R13L4/SHOC2-like"/>
</dbReference>
<dbReference type="Gene3D" id="3.40.50.300">
    <property type="entry name" value="P-loop containing nucleotide triphosphate hydrolases"/>
    <property type="match status" value="1"/>
</dbReference>
<dbReference type="EnsemblPlants" id="EMT30596">
    <property type="protein sequence ID" value="EMT30596"/>
    <property type="gene ID" value="F775_12792"/>
</dbReference>
<dbReference type="Pfam" id="PF00931">
    <property type="entry name" value="NB-ARC"/>
    <property type="match status" value="2"/>
</dbReference>
<keyword evidence="4" id="KW-0547">Nucleotide-binding</keyword>
<feature type="region of interest" description="Disordered" evidence="7">
    <location>
        <begin position="308"/>
        <end position="329"/>
    </location>
</feature>
<dbReference type="PANTHER" id="PTHR23155:SF1114">
    <property type="entry name" value="OS02G0475500 PROTEIN"/>
    <property type="match status" value="1"/>
</dbReference>
<feature type="domain" description="NB-ARC" evidence="8">
    <location>
        <begin position="413"/>
        <end position="594"/>
    </location>
</feature>
<dbReference type="InterPro" id="IPR036388">
    <property type="entry name" value="WH-like_DNA-bd_sf"/>
</dbReference>
<dbReference type="PANTHER" id="PTHR23155">
    <property type="entry name" value="DISEASE RESISTANCE PROTEIN RP"/>
    <property type="match status" value="1"/>
</dbReference>
<dbReference type="InterPro" id="IPR027417">
    <property type="entry name" value="P-loop_NTPase"/>
</dbReference>
<dbReference type="Pfam" id="PF18052">
    <property type="entry name" value="Rx_N"/>
    <property type="match status" value="1"/>
</dbReference>
<dbReference type="SUPFAM" id="SSF52058">
    <property type="entry name" value="L domain-like"/>
    <property type="match status" value="1"/>
</dbReference>
<comment type="similarity">
    <text evidence="1">Belongs to the disease resistance NB-LRR family.</text>
</comment>
<evidence type="ECO:0000256" key="3">
    <source>
        <dbReference type="ARBA" id="ARBA00022737"/>
    </source>
</evidence>
<keyword evidence="6" id="KW-0175">Coiled coil</keyword>